<dbReference type="Proteomes" id="UP000014018">
    <property type="component" value="Unassembled WGS sequence"/>
</dbReference>
<feature type="region of interest" description="Disordered" evidence="1">
    <location>
        <begin position="40"/>
        <end position="59"/>
    </location>
</feature>
<comment type="caution">
    <text evidence="2">The sequence shown here is derived from an EMBL/GenBank/DDBJ whole genome shotgun (WGS) entry which is preliminary data.</text>
</comment>
<evidence type="ECO:0000313" key="3">
    <source>
        <dbReference type="Proteomes" id="UP000014018"/>
    </source>
</evidence>
<organism evidence="2 3">
    <name type="scientific">Bacillus cereus VD133</name>
    <dbReference type="NCBI Taxonomy" id="1053233"/>
    <lineage>
        <taxon>Bacteria</taxon>
        <taxon>Bacillati</taxon>
        <taxon>Bacillota</taxon>
        <taxon>Bacilli</taxon>
        <taxon>Bacillales</taxon>
        <taxon>Bacillaceae</taxon>
        <taxon>Bacillus</taxon>
        <taxon>Bacillus cereus group</taxon>
    </lineage>
</organism>
<dbReference type="RefSeq" id="WP_016111468.1">
    <property type="nucleotide sequence ID" value="NZ_KB976191.1"/>
</dbReference>
<dbReference type="AlphaFoldDB" id="A0A9W5PN47"/>
<protein>
    <recommendedName>
        <fullName evidence="4">Phage protein</fullName>
    </recommendedName>
</protein>
<proteinExistence type="predicted"/>
<dbReference type="EMBL" id="AHFB01000084">
    <property type="protein sequence ID" value="EOO30755.1"/>
    <property type="molecule type" value="Genomic_DNA"/>
</dbReference>
<gene>
    <name evidence="2" type="ORF">IIU_05072</name>
</gene>
<evidence type="ECO:0008006" key="4">
    <source>
        <dbReference type="Google" id="ProtNLM"/>
    </source>
</evidence>
<name>A0A9W5PN47_BACCE</name>
<sequence>MKTTNSKIKVEIMGMDEVKSLIEKLSETELEVVLQWVNERESDSESDHNSPYTPPYETDLPLKTRVREIMRMLEGLTYMQWQAIEIAVNHEYKRLANKNTLINRECAVKNVLQEIDVYKSRPSGVEHF</sequence>
<evidence type="ECO:0000313" key="2">
    <source>
        <dbReference type="EMBL" id="EOO30755.1"/>
    </source>
</evidence>
<accession>A0A9W5PN47</accession>
<evidence type="ECO:0000256" key="1">
    <source>
        <dbReference type="SAM" id="MobiDB-lite"/>
    </source>
</evidence>
<reference evidence="2 3" key="1">
    <citation type="submission" date="2012-12" db="EMBL/GenBank/DDBJ databases">
        <title>The Genome Sequence of Bacillus cereus VD133.</title>
        <authorList>
            <consortium name="The Broad Institute Genome Sequencing Platform"/>
            <consortium name="The Broad Institute Genome Sequencing Center for Infectious Disease"/>
            <person name="Feldgarden M."/>
            <person name="Van der Auwera G.A."/>
            <person name="Mahillon J."/>
            <person name="Duprez V."/>
            <person name="Timmery S."/>
            <person name="Mattelet C."/>
            <person name="Dierick K."/>
            <person name="Sun M."/>
            <person name="Yu Z."/>
            <person name="Zhu L."/>
            <person name="Hu X."/>
            <person name="Shank E.B."/>
            <person name="Swiecicka I."/>
            <person name="Hansen B.M."/>
            <person name="Andrup L."/>
            <person name="Walker B."/>
            <person name="Young S.K."/>
            <person name="Zeng Q."/>
            <person name="Gargeya S."/>
            <person name="Fitzgerald M."/>
            <person name="Haas B."/>
            <person name="Abouelleil A."/>
            <person name="Alvarado L."/>
            <person name="Arachchi H.M."/>
            <person name="Berlin A.M."/>
            <person name="Chapman S.B."/>
            <person name="Dewar J."/>
            <person name="Goldberg J."/>
            <person name="Griggs A."/>
            <person name="Gujja S."/>
            <person name="Hansen M."/>
            <person name="Howarth C."/>
            <person name="Imamovic A."/>
            <person name="Larimer J."/>
            <person name="McCowan C."/>
            <person name="Murphy C."/>
            <person name="Neiman D."/>
            <person name="Pearson M."/>
            <person name="Priest M."/>
            <person name="Roberts A."/>
            <person name="Saif S."/>
            <person name="Shea T."/>
            <person name="Sisk P."/>
            <person name="Sykes S."/>
            <person name="Wortman J."/>
            <person name="Nusbaum C."/>
            <person name="Birren B."/>
        </authorList>
    </citation>
    <scope>NUCLEOTIDE SEQUENCE [LARGE SCALE GENOMIC DNA]</scope>
    <source>
        <strain evidence="2 3">VD133</strain>
    </source>
</reference>